<evidence type="ECO:0000313" key="4">
    <source>
        <dbReference type="Proteomes" id="UP001219355"/>
    </source>
</evidence>
<feature type="region of interest" description="Disordered" evidence="2">
    <location>
        <begin position="143"/>
        <end position="162"/>
    </location>
</feature>
<feature type="compositionally biased region" description="Polar residues" evidence="2">
    <location>
        <begin position="617"/>
        <end position="631"/>
    </location>
</feature>
<feature type="compositionally biased region" description="Basic residues" evidence="2">
    <location>
        <begin position="428"/>
        <end position="439"/>
    </location>
</feature>
<reference evidence="3" key="1">
    <citation type="submission" date="2023-03" db="EMBL/GenBank/DDBJ databases">
        <title>Emydomyces testavorans Genome Sequence.</title>
        <authorList>
            <person name="Hoyer L."/>
        </authorList>
    </citation>
    <scope>NUCLEOTIDE SEQUENCE</scope>
    <source>
        <strain evidence="3">16-2883</strain>
    </source>
</reference>
<feature type="compositionally biased region" description="Low complexity" evidence="2">
    <location>
        <begin position="144"/>
        <end position="156"/>
    </location>
</feature>
<dbReference type="Proteomes" id="UP001219355">
    <property type="component" value="Chromosome 2"/>
</dbReference>
<feature type="compositionally biased region" description="Basic and acidic residues" evidence="2">
    <location>
        <begin position="632"/>
        <end position="647"/>
    </location>
</feature>
<dbReference type="AlphaFoldDB" id="A0AAF0DI14"/>
<feature type="region of interest" description="Disordered" evidence="2">
    <location>
        <begin position="267"/>
        <end position="295"/>
    </location>
</feature>
<keyword evidence="4" id="KW-1185">Reference proteome</keyword>
<gene>
    <name evidence="3" type="ORF">PRK78_004106</name>
</gene>
<evidence type="ECO:0000256" key="1">
    <source>
        <dbReference type="SAM" id="Coils"/>
    </source>
</evidence>
<sequence length="654" mass="70950">MPMIPVPPTKAVELVYANDLPELYDPDDAITAHCISCGATIFLGTQKWITLFPNAGRPVVIFALYELAYGSGERVCCFRCGEDVGFRSPADESQGKFDYVWTLSNVQLRDVYHKKEVSPLFDEDVDKDEGLKVRGLSKLKPRSDLGGLSVSSSSRSPNGVENKLPSIATVEAGVSATVNQLCQTVRELQSEIRQFSEAPSRKLEPSTGARDSYELVAIALKEVQSKTEEITKLASENAALQSRIKELEEKLELATAKAVSQPTVPTGGVTGVVSNDHIPREPYSRPFESSSNLNEDGKRPLVFNGPAMGTNATNAVENVDAVESRGTHFTSASQIPAPTSHDRDGELRAGSGIREWQDIAGAEIVERSQLALPWEWATGPTQTEKQARSADFAYRGPKKRAAEKGEVLNPPNLQGKGSKRQRLEHQPIKGRGKKPRKGAGGRPSKNTMSAAPPLPGPSRSQFDYTAAPEPNEYLAQGNHHRGKDAGRSVPTGPRAGRGGKGNKRGFHTTPRTHGASLPPDGPPHAPQAPQSTNFRSSREDDRSRAQSSSNRPIDSYVPGNHSFHSVGHSTPAKQQRQPSVPPTNVQTSTSYQPSKAPIAVTSELNTLPPLPAHHNVDTSAARESQRPQMSAQDDRPHDPALRDEAMRRYLNTLA</sequence>
<evidence type="ECO:0000256" key="2">
    <source>
        <dbReference type="SAM" id="MobiDB-lite"/>
    </source>
</evidence>
<proteinExistence type="predicted"/>
<feature type="region of interest" description="Disordered" evidence="2">
    <location>
        <begin position="328"/>
        <end position="347"/>
    </location>
</feature>
<protein>
    <submittedName>
        <fullName evidence="3">Uncharacterized protein</fullName>
    </submittedName>
</protein>
<organism evidence="3 4">
    <name type="scientific">Emydomyces testavorans</name>
    <dbReference type="NCBI Taxonomy" id="2070801"/>
    <lineage>
        <taxon>Eukaryota</taxon>
        <taxon>Fungi</taxon>
        <taxon>Dikarya</taxon>
        <taxon>Ascomycota</taxon>
        <taxon>Pezizomycotina</taxon>
        <taxon>Eurotiomycetes</taxon>
        <taxon>Eurotiomycetidae</taxon>
        <taxon>Onygenales</taxon>
        <taxon>Nannizziopsiaceae</taxon>
        <taxon>Emydomyces</taxon>
    </lineage>
</organism>
<feature type="coiled-coil region" evidence="1">
    <location>
        <begin position="223"/>
        <end position="257"/>
    </location>
</feature>
<name>A0AAF0DI14_9EURO</name>
<feature type="compositionally biased region" description="Polar residues" evidence="2">
    <location>
        <begin position="567"/>
        <end position="593"/>
    </location>
</feature>
<feature type="compositionally biased region" description="Polar residues" evidence="2">
    <location>
        <begin position="328"/>
        <end position="337"/>
    </location>
</feature>
<evidence type="ECO:0000313" key="3">
    <source>
        <dbReference type="EMBL" id="WEW58638.1"/>
    </source>
</evidence>
<accession>A0AAF0DI14</accession>
<feature type="region of interest" description="Disordered" evidence="2">
    <location>
        <begin position="398"/>
        <end position="654"/>
    </location>
</feature>
<dbReference type="EMBL" id="CP120628">
    <property type="protein sequence ID" value="WEW58638.1"/>
    <property type="molecule type" value="Genomic_DNA"/>
</dbReference>
<keyword evidence="1" id="KW-0175">Coiled coil</keyword>